<evidence type="ECO:0000313" key="14">
    <source>
        <dbReference type="EMBL" id="GFS16074.1"/>
    </source>
</evidence>
<organism evidence="14 15">
    <name type="scientific">Elysia marginata</name>
    <dbReference type="NCBI Taxonomy" id="1093978"/>
    <lineage>
        <taxon>Eukaryota</taxon>
        <taxon>Metazoa</taxon>
        <taxon>Spiralia</taxon>
        <taxon>Lophotrochozoa</taxon>
        <taxon>Mollusca</taxon>
        <taxon>Gastropoda</taxon>
        <taxon>Heterobranchia</taxon>
        <taxon>Euthyneura</taxon>
        <taxon>Panpulmonata</taxon>
        <taxon>Sacoglossa</taxon>
        <taxon>Placobranchoidea</taxon>
        <taxon>Plakobranchidae</taxon>
        <taxon>Elysia</taxon>
    </lineage>
</organism>
<keyword evidence="7 12" id="KW-0969">Cilium</keyword>
<dbReference type="GO" id="GO:0005634">
    <property type="term" value="C:nucleus"/>
    <property type="evidence" value="ECO:0007669"/>
    <property type="project" value="UniProtKB-SubCell"/>
</dbReference>
<dbReference type="GO" id="GO:0005813">
    <property type="term" value="C:centrosome"/>
    <property type="evidence" value="ECO:0007669"/>
    <property type="project" value="UniProtKB-SubCell"/>
</dbReference>
<dbReference type="PANTHER" id="PTHR15487:SF4">
    <property type="entry name" value="ADP-RIBOSYLATION FACTOR-LIKE PROTEIN 2-BINDING PROTEIN"/>
    <property type="match status" value="1"/>
</dbReference>
<dbReference type="GO" id="GO:0005929">
    <property type="term" value="C:cilium"/>
    <property type="evidence" value="ECO:0007669"/>
    <property type="project" value="UniProtKB-UniRule"/>
</dbReference>
<comment type="function">
    <text evidence="12">Plays a role as an effector of the ADP-ribosylation factor-like protein 2, ARL2.</text>
</comment>
<keyword evidence="11 12" id="KW-0966">Cell projection</keyword>
<dbReference type="EMBL" id="BMAT01006598">
    <property type="protein sequence ID" value="GFS16074.1"/>
    <property type="molecule type" value="Genomic_DNA"/>
</dbReference>
<dbReference type="GO" id="GO:0051457">
    <property type="term" value="P:maintenance of protein location in nucleus"/>
    <property type="evidence" value="ECO:0007669"/>
    <property type="project" value="TreeGrafter"/>
</dbReference>
<gene>
    <name evidence="14" type="ORF">ElyMa_003204900</name>
</gene>
<comment type="caution">
    <text evidence="14">The sequence shown here is derived from an EMBL/GenBank/DDBJ whole genome shotgun (WGS) entry which is preliminary data.</text>
</comment>
<evidence type="ECO:0000256" key="12">
    <source>
        <dbReference type="RuleBase" id="RU367099"/>
    </source>
</evidence>
<dbReference type="PANTHER" id="PTHR15487">
    <property type="entry name" value="ADP-RIBOSYLATION FACTOR-LIKE PROTEIN 2-BINDING PROTEIN"/>
    <property type="match status" value="1"/>
</dbReference>
<dbReference type="Proteomes" id="UP000762676">
    <property type="component" value="Unassembled WGS sequence"/>
</dbReference>
<accession>A0AAV4J285</accession>
<comment type="subcellular location">
    <subcellularLocation>
        <location evidence="1 12">Cytoplasm</location>
        <location evidence="1 12">Cytoskeleton</location>
        <location evidence="1 12">Cilium basal body</location>
    </subcellularLocation>
    <subcellularLocation>
        <location evidence="3 12">Cytoplasm</location>
        <location evidence="3 12">Cytoskeleton</location>
        <location evidence="3 12">Microtubule organizing center</location>
        <location evidence="3 12">Centrosome</location>
    </subcellularLocation>
    <subcellularLocation>
        <location evidence="12">Cytoplasm</location>
    </subcellularLocation>
    <subcellularLocation>
        <location evidence="2 12">Nucleus</location>
    </subcellularLocation>
    <subcellularLocation>
        <location evidence="12">Mitochondrion intermembrane space</location>
    </subcellularLocation>
</comment>
<evidence type="ECO:0000256" key="1">
    <source>
        <dbReference type="ARBA" id="ARBA00004120"/>
    </source>
</evidence>
<evidence type="ECO:0000313" key="15">
    <source>
        <dbReference type="Proteomes" id="UP000762676"/>
    </source>
</evidence>
<sequence>MLRLRRLCQDDHDFQEQCLRMRDFFLSCGYPLEILDDMWNRVSKISRTDALILRPEQSSQHTKLIMTYHPHNLVACKIVLDNLSILLADPDAREVFDEPPLVVYRRAKNIRDMLVCSRISASDDSGTRPCRIRNNDGDIEEMDFSHTDLIEEDLATGLSSKDVKFDTIIGHIEDIVMEEPFQTMQNGFLEKYYKEFEDTEENKFCYTDIHKEYITLIEAYLESELKKRLPDFSMVEFSQQLQLRKKELEGEIFEILLTFSDFMAFKEMLLDYRAEKEGNAIDLSGGLTVVPVQDQLSLEGASPFCISGKSLQGP</sequence>
<protein>
    <recommendedName>
        <fullName evidence="5 12">ADP-ribosylation factor-like protein 2-binding protein</fullName>
        <shortName evidence="12">ARF-like 2-binding protein</shortName>
    </recommendedName>
</protein>
<keyword evidence="8 12" id="KW-0496">Mitochondrion</keyword>
<evidence type="ECO:0000256" key="3">
    <source>
        <dbReference type="ARBA" id="ARBA00004300"/>
    </source>
</evidence>
<keyword evidence="9 12" id="KW-0206">Cytoskeleton</keyword>
<evidence type="ECO:0000256" key="6">
    <source>
        <dbReference type="ARBA" id="ARBA00022490"/>
    </source>
</evidence>
<dbReference type="GO" id="GO:0005758">
    <property type="term" value="C:mitochondrial intermembrane space"/>
    <property type="evidence" value="ECO:0007669"/>
    <property type="project" value="UniProtKB-SubCell"/>
</dbReference>
<proteinExistence type="inferred from homology"/>
<evidence type="ECO:0000256" key="2">
    <source>
        <dbReference type="ARBA" id="ARBA00004123"/>
    </source>
</evidence>
<dbReference type="Gene3D" id="1.20.1520.10">
    <property type="entry name" value="ADP-ribosylation factor-like 2-binding protein, domain"/>
    <property type="match status" value="1"/>
</dbReference>
<reference evidence="14 15" key="1">
    <citation type="journal article" date="2021" name="Elife">
        <title>Chloroplast acquisition without the gene transfer in kleptoplastic sea slugs, Plakobranchus ocellatus.</title>
        <authorList>
            <person name="Maeda T."/>
            <person name="Takahashi S."/>
            <person name="Yoshida T."/>
            <person name="Shimamura S."/>
            <person name="Takaki Y."/>
            <person name="Nagai Y."/>
            <person name="Toyoda A."/>
            <person name="Suzuki Y."/>
            <person name="Arimoto A."/>
            <person name="Ishii H."/>
            <person name="Satoh N."/>
            <person name="Nishiyama T."/>
            <person name="Hasebe M."/>
            <person name="Maruyama T."/>
            <person name="Minagawa J."/>
            <person name="Obokata J."/>
            <person name="Shigenobu S."/>
        </authorList>
    </citation>
    <scope>NUCLEOTIDE SEQUENCE [LARGE SCALE GENOMIC DNA]</scope>
</reference>
<evidence type="ECO:0000259" key="13">
    <source>
        <dbReference type="Pfam" id="PF11527"/>
    </source>
</evidence>
<comment type="similarity">
    <text evidence="4 12">Belongs to the ARL2BP family.</text>
</comment>
<dbReference type="InterPro" id="IPR042541">
    <property type="entry name" value="BART_sf"/>
</dbReference>
<evidence type="ECO:0000256" key="4">
    <source>
        <dbReference type="ARBA" id="ARBA00009880"/>
    </source>
</evidence>
<evidence type="ECO:0000256" key="11">
    <source>
        <dbReference type="ARBA" id="ARBA00023273"/>
    </source>
</evidence>
<evidence type="ECO:0000256" key="8">
    <source>
        <dbReference type="ARBA" id="ARBA00023128"/>
    </source>
</evidence>
<dbReference type="InterPro" id="IPR023379">
    <property type="entry name" value="BART_dom"/>
</dbReference>
<dbReference type="AlphaFoldDB" id="A0AAV4J285"/>
<name>A0AAV4J285_9GAST</name>
<keyword evidence="15" id="KW-1185">Reference proteome</keyword>
<evidence type="ECO:0000256" key="9">
    <source>
        <dbReference type="ARBA" id="ARBA00023212"/>
    </source>
</evidence>
<feature type="domain" description="BART" evidence="13">
    <location>
        <begin position="164"/>
        <end position="278"/>
    </location>
</feature>
<evidence type="ECO:0000256" key="5">
    <source>
        <dbReference type="ARBA" id="ARBA00014849"/>
    </source>
</evidence>
<dbReference type="Pfam" id="PF11527">
    <property type="entry name" value="ARL2_Bind_BART"/>
    <property type="match status" value="1"/>
</dbReference>
<keyword evidence="6 12" id="KW-0963">Cytoplasm</keyword>
<evidence type="ECO:0000256" key="10">
    <source>
        <dbReference type="ARBA" id="ARBA00023242"/>
    </source>
</evidence>
<keyword evidence="10 12" id="KW-0539">Nucleus</keyword>
<evidence type="ECO:0000256" key="7">
    <source>
        <dbReference type="ARBA" id="ARBA00023069"/>
    </source>
</evidence>
<dbReference type="InterPro" id="IPR038849">
    <property type="entry name" value="ARL2BP"/>
</dbReference>